<dbReference type="Proteomes" id="UP000639274">
    <property type="component" value="Chromosome"/>
</dbReference>
<feature type="region of interest" description="Disordered" evidence="1">
    <location>
        <begin position="1"/>
        <end position="67"/>
    </location>
</feature>
<protein>
    <submittedName>
        <fullName evidence="2">Uncharacterized protein</fullName>
    </submittedName>
</protein>
<organism evidence="2 3">
    <name type="scientific">Agrilutibacter solisilvae</name>
    <dbReference type="NCBI Taxonomy" id="2763317"/>
    <lineage>
        <taxon>Bacteria</taxon>
        <taxon>Pseudomonadati</taxon>
        <taxon>Pseudomonadota</taxon>
        <taxon>Gammaproteobacteria</taxon>
        <taxon>Lysobacterales</taxon>
        <taxon>Lysobacteraceae</taxon>
        <taxon>Agrilutibacter</taxon>
    </lineage>
</organism>
<dbReference type="RefSeq" id="WP_207526845.1">
    <property type="nucleotide sequence ID" value="NZ_CP071518.1"/>
</dbReference>
<reference evidence="2 3" key="1">
    <citation type="submission" date="2021-03" db="EMBL/GenBank/DDBJ databases">
        <title>Lysobacter sp. nov. isolated from soil of gangwondo yeongwol, south Korea.</title>
        <authorList>
            <person name="Kim K.R."/>
            <person name="Kim K.H."/>
            <person name="Jeon C.O."/>
        </authorList>
    </citation>
    <scope>NUCLEOTIDE SEQUENCE [LARGE SCALE GENOMIC DNA]</scope>
    <source>
        <strain evidence="2 3">R19</strain>
    </source>
</reference>
<evidence type="ECO:0000313" key="2">
    <source>
        <dbReference type="EMBL" id="QSX79626.1"/>
    </source>
</evidence>
<name>A0A974Y1C1_9GAMM</name>
<sequence>MKPPDGNAARAACVDKQRRSKKFPAADPNEASPQNNPARAANAGKQQRFPLSPQIAATPAAPAAVRP</sequence>
<dbReference type="AlphaFoldDB" id="A0A974Y1C1"/>
<evidence type="ECO:0000256" key="1">
    <source>
        <dbReference type="SAM" id="MobiDB-lite"/>
    </source>
</evidence>
<dbReference type="KEGG" id="lsf:I8J32_007225"/>
<keyword evidence="3" id="KW-1185">Reference proteome</keyword>
<proteinExistence type="predicted"/>
<feature type="compositionally biased region" description="Low complexity" evidence="1">
    <location>
        <begin position="56"/>
        <end position="67"/>
    </location>
</feature>
<gene>
    <name evidence="2" type="ORF">I8J32_007225</name>
</gene>
<dbReference type="EMBL" id="CP071518">
    <property type="protein sequence ID" value="QSX79626.1"/>
    <property type="molecule type" value="Genomic_DNA"/>
</dbReference>
<evidence type="ECO:0000313" key="3">
    <source>
        <dbReference type="Proteomes" id="UP000639274"/>
    </source>
</evidence>
<accession>A0A974Y1C1</accession>